<organism evidence="3 4">
    <name type="scientific">Glossina brevipalpis</name>
    <dbReference type="NCBI Taxonomy" id="37001"/>
    <lineage>
        <taxon>Eukaryota</taxon>
        <taxon>Metazoa</taxon>
        <taxon>Ecdysozoa</taxon>
        <taxon>Arthropoda</taxon>
        <taxon>Hexapoda</taxon>
        <taxon>Insecta</taxon>
        <taxon>Pterygota</taxon>
        <taxon>Neoptera</taxon>
        <taxon>Endopterygota</taxon>
        <taxon>Diptera</taxon>
        <taxon>Brachycera</taxon>
        <taxon>Muscomorpha</taxon>
        <taxon>Hippoboscoidea</taxon>
        <taxon>Glossinidae</taxon>
        <taxon>Glossina</taxon>
    </lineage>
</organism>
<dbReference type="Pfam" id="PF06602">
    <property type="entry name" value="Myotub-related"/>
    <property type="match status" value="1"/>
</dbReference>
<dbReference type="GO" id="GO:0046856">
    <property type="term" value="P:phosphatidylinositol dephosphorylation"/>
    <property type="evidence" value="ECO:0007669"/>
    <property type="project" value="TreeGrafter"/>
</dbReference>
<evidence type="ECO:0000313" key="3">
    <source>
        <dbReference type="EnsemblMetazoa" id="GBRI038584-PA"/>
    </source>
</evidence>
<accession>A0A1A9WZK2</accession>
<proteinExistence type="inferred from homology"/>
<comment type="similarity">
    <text evidence="1">Belongs to the protein-tyrosine phosphatase family. Non-receptor class myotubularin subfamily.</text>
</comment>
<dbReference type="AlphaFoldDB" id="A0A1A9WZK2"/>
<reference evidence="3" key="2">
    <citation type="submission" date="2020-05" db="UniProtKB">
        <authorList>
            <consortium name="EnsemblMetazoa"/>
        </authorList>
    </citation>
    <scope>IDENTIFICATION</scope>
    <source>
        <strain evidence="3">IAEA</strain>
    </source>
</reference>
<evidence type="ECO:0000259" key="2">
    <source>
        <dbReference type="PROSITE" id="PS51339"/>
    </source>
</evidence>
<evidence type="ECO:0000313" key="4">
    <source>
        <dbReference type="Proteomes" id="UP000091820"/>
    </source>
</evidence>
<dbReference type="GO" id="GO:0005737">
    <property type="term" value="C:cytoplasm"/>
    <property type="evidence" value="ECO:0007669"/>
    <property type="project" value="TreeGrafter"/>
</dbReference>
<dbReference type="Proteomes" id="UP000091820">
    <property type="component" value="Unassembled WGS sequence"/>
</dbReference>
<name>A0A1A9WZK2_9MUSC</name>
<dbReference type="InterPro" id="IPR029021">
    <property type="entry name" value="Prot-tyrosine_phosphatase-like"/>
</dbReference>
<reference evidence="4" key="1">
    <citation type="submission" date="2014-03" db="EMBL/GenBank/DDBJ databases">
        <authorList>
            <person name="Aksoy S."/>
            <person name="Warren W."/>
            <person name="Wilson R.K."/>
        </authorList>
    </citation>
    <scope>NUCLEOTIDE SEQUENCE [LARGE SCALE GENOMIC DNA]</scope>
    <source>
        <strain evidence="4">IAEA</strain>
    </source>
</reference>
<sequence>MSGFLYALESSGWLKHIPSILDTSSREMCFSGSALFGRLASNCQSLFLGPFLYNDKSFSGEFIPITLLNSSTIIPTFPCHSHCIWKLMSQCNDAFELNERFLLILHDHVHSCQFDIFIGNCEKDRLD</sequence>
<dbReference type="PANTHER" id="PTHR10807:SF8">
    <property type="entry name" value="PHOSPHATIDYLINOSITOL-3-PHOSPHATE PHOSPHATASE"/>
    <property type="match status" value="1"/>
</dbReference>
<dbReference type="EnsemblMetazoa" id="GBRI038584-RA">
    <property type="protein sequence ID" value="GBRI038584-PA"/>
    <property type="gene ID" value="GBRI038584"/>
</dbReference>
<dbReference type="PROSITE" id="PS51339">
    <property type="entry name" value="PPASE_MYOTUBULARIN"/>
    <property type="match status" value="1"/>
</dbReference>
<dbReference type="InterPro" id="IPR010569">
    <property type="entry name" value="Myotubularin-like_Pase_dom"/>
</dbReference>
<dbReference type="VEuPathDB" id="VectorBase:GBRI038584"/>
<dbReference type="InterPro" id="IPR030564">
    <property type="entry name" value="Myotubularin"/>
</dbReference>
<dbReference type="GO" id="GO:0004438">
    <property type="term" value="F:phosphatidylinositol-3-phosphate phosphatase activity"/>
    <property type="evidence" value="ECO:0007669"/>
    <property type="project" value="TreeGrafter"/>
</dbReference>
<dbReference type="PANTHER" id="PTHR10807">
    <property type="entry name" value="MYOTUBULARIN-RELATED"/>
    <property type="match status" value="1"/>
</dbReference>
<feature type="domain" description="Myotubularin phosphatase" evidence="2">
    <location>
        <begin position="1"/>
        <end position="127"/>
    </location>
</feature>
<dbReference type="GO" id="GO:0106018">
    <property type="term" value="F:phosphatidylinositol-3,5-bisphosphate phosphatase activity"/>
    <property type="evidence" value="ECO:0007669"/>
    <property type="project" value="TreeGrafter"/>
</dbReference>
<evidence type="ECO:0000256" key="1">
    <source>
        <dbReference type="ARBA" id="ARBA00007471"/>
    </source>
</evidence>
<dbReference type="STRING" id="37001.A0A1A9WZK2"/>
<protein>
    <recommendedName>
        <fullName evidence="2">Myotubularin phosphatase domain-containing protein</fullName>
    </recommendedName>
</protein>
<dbReference type="SUPFAM" id="SSF52799">
    <property type="entry name" value="(Phosphotyrosine protein) phosphatases II"/>
    <property type="match status" value="1"/>
</dbReference>
<keyword evidence="4" id="KW-1185">Reference proteome</keyword>